<dbReference type="AlphaFoldDB" id="A0A7C9IL29"/>
<dbReference type="PANTHER" id="PTHR34653:SF1">
    <property type="entry name" value="FLAGELLAR HOOK-BASAL BODY COMPLEX PROTEIN FLIE"/>
    <property type="match status" value="1"/>
</dbReference>
<reference evidence="6 7" key="1">
    <citation type="submission" date="2020-01" db="EMBL/GenBank/DDBJ databases">
        <title>Genome sequence of Desulfovibrio aerotolerans DSM 16695(T).</title>
        <authorList>
            <person name="Karnachuk O."/>
            <person name="Avakyan M."/>
            <person name="Mardanov A."/>
            <person name="Kadnikov V."/>
            <person name="Ravin N."/>
        </authorList>
    </citation>
    <scope>NUCLEOTIDE SEQUENCE [LARGE SCALE GENOMIC DNA]</scope>
    <source>
        <strain evidence="6 7">DSM 16695</strain>
    </source>
</reference>
<comment type="similarity">
    <text evidence="2 4">Belongs to the FliE family.</text>
</comment>
<dbReference type="Proteomes" id="UP000482487">
    <property type="component" value="Unassembled WGS sequence"/>
</dbReference>
<proteinExistence type="inferred from homology"/>
<accession>A0A7C9IL29</accession>
<keyword evidence="7" id="KW-1185">Reference proteome</keyword>
<dbReference type="Pfam" id="PF02049">
    <property type="entry name" value="FliE"/>
    <property type="match status" value="1"/>
</dbReference>
<dbReference type="InterPro" id="IPR001624">
    <property type="entry name" value="FliE"/>
</dbReference>
<evidence type="ECO:0000256" key="5">
    <source>
        <dbReference type="NCBIfam" id="TIGR00205"/>
    </source>
</evidence>
<evidence type="ECO:0000256" key="4">
    <source>
        <dbReference type="HAMAP-Rule" id="MF_00724"/>
    </source>
</evidence>
<evidence type="ECO:0000256" key="2">
    <source>
        <dbReference type="ARBA" id="ARBA00009272"/>
    </source>
</evidence>
<dbReference type="RefSeq" id="WP_160960385.1">
    <property type="nucleotide sequence ID" value="NZ_WVUD01000012.1"/>
</dbReference>
<dbReference type="PANTHER" id="PTHR34653">
    <property type="match status" value="1"/>
</dbReference>
<comment type="subcellular location">
    <subcellularLocation>
        <location evidence="1 4">Bacterial flagellum basal body</location>
    </subcellularLocation>
</comment>
<keyword evidence="6" id="KW-0966">Cell projection</keyword>
<dbReference type="OrthoDB" id="285952at2"/>
<dbReference type="GO" id="GO:0071973">
    <property type="term" value="P:bacterial-type flagellum-dependent cell motility"/>
    <property type="evidence" value="ECO:0007669"/>
    <property type="project" value="InterPro"/>
</dbReference>
<dbReference type="PRINTS" id="PR01006">
    <property type="entry name" value="FLGHOOKFLIE"/>
</dbReference>
<evidence type="ECO:0000313" key="7">
    <source>
        <dbReference type="Proteomes" id="UP000482487"/>
    </source>
</evidence>
<keyword evidence="6" id="KW-0969">Cilium</keyword>
<keyword evidence="3 4" id="KW-0975">Bacterial flagellum</keyword>
<comment type="caution">
    <text evidence="6">The sequence shown here is derived from an EMBL/GenBank/DDBJ whole genome shotgun (WGS) entry which is preliminary data.</text>
</comment>
<name>A0A7C9IL29_9BACT</name>
<keyword evidence="6" id="KW-0282">Flagellum</keyword>
<dbReference type="NCBIfam" id="TIGR00205">
    <property type="entry name" value="fliE"/>
    <property type="match status" value="1"/>
</dbReference>
<dbReference type="GO" id="GO:0009425">
    <property type="term" value="C:bacterial-type flagellum basal body"/>
    <property type="evidence" value="ECO:0007669"/>
    <property type="project" value="UniProtKB-SubCell"/>
</dbReference>
<dbReference type="HAMAP" id="MF_00724">
    <property type="entry name" value="FliE"/>
    <property type="match status" value="1"/>
</dbReference>
<evidence type="ECO:0000313" key="6">
    <source>
        <dbReference type="EMBL" id="MYL83245.1"/>
    </source>
</evidence>
<dbReference type="EMBL" id="WVUD01000012">
    <property type="protein sequence ID" value="MYL83245.1"/>
    <property type="molecule type" value="Genomic_DNA"/>
</dbReference>
<organism evidence="6 7">
    <name type="scientific">Solidesulfovibrio aerotolerans</name>
    <dbReference type="NCBI Taxonomy" id="295255"/>
    <lineage>
        <taxon>Bacteria</taxon>
        <taxon>Pseudomonadati</taxon>
        <taxon>Thermodesulfobacteriota</taxon>
        <taxon>Desulfovibrionia</taxon>
        <taxon>Desulfovibrionales</taxon>
        <taxon>Desulfovibrionaceae</taxon>
        <taxon>Solidesulfovibrio</taxon>
    </lineage>
</organism>
<evidence type="ECO:0000256" key="1">
    <source>
        <dbReference type="ARBA" id="ARBA00004117"/>
    </source>
</evidence>
<sequence length="108" mass="11616">MAIPPLALSAYQNAMGQSQGISSKVSRSLAKPAAPAEGFGQTLLDSVTRVNDMQNQKAGMVESFVSGKSENVHELMINLQKASTAMQMTTAVRGKVLDAYRELVKIQF</sequence>
<protein>
    <recommendedName>
        <fullName evidence="4 5">Flagellar hook-basal body complex protein FliE</fullName>
    </recommendedName>
</protein>
<dbReference type="GO" id="GO:0003774">
    <property type="term" value="F:cytoskeletal motor activity"/>
    <property type="evidence" value="ECO:0007669"/>
    <property type="project" value="InterPro"/>
</dbReference>
<dbReference type="GO" id="GO:0005198">
    <property type="term" value="F:structural molecule activity"/>
    <property type="evidence" value="ECO:0007669"/>
    <property type="project" value="UniProtKB-UniRule"/>
</dbReference>
<gene>
    <name evidence="4 6" type="primary">fliE</name>
    <name evidence="6" type="ORF">GTA51_08885</name>
</gene>
<evidence type="ECO:0000256" key="3">
    <source>
        <dbReference type="ARBA" id="ARBA00023143"/>
    </source>
</evidence>